<evidence type="ECO:0000313" key="6">
    <source>
        <dbReference type="EMBL" id="RXH54697.1"/>
    </source>
</evidence>
<keyword evidence="7" id="KW-1185">Reference proteome</keyword>
<dbReference type="Proteomes" id="UP000289437">
    <property type="component" value="Unassembled WGS sequence"/>
</dbReference>
<dbReference type="PROSITE" id="PS50110">
    <property type="entry name" value="RESPONSE_REGULATORY"/>
    <property type="match status" value="1"/>
</dbReference>
<dbReference type="InterPro" id="IPR011006">
    <property type="entry name" value="CheY-like_superfamily"/>
</dbReference>
<dbReference type="AlphaFoldDB" id="A0A4Q0SVA5"/>
<dbReference type="Pfam" id="PF00563">
    <property type="entry name" value="EAL"/>
    <property type="match status" value="1"/>
</dbReference>
<dbReference type="OrthoDB" id="101222at2"/>
<dbReference type="SMART" id="SM00052">
    <property type="entry name" value="EAL"/>
    <property type="match status" value="1"/>
</dbReference>
<dbReference type="PROSITE" id="PS50887">
    <property type="entry name" value="GGDEF"/>
    <property type="match status" value="1"/>
</dbReference>
<name>A0A4Q0SVA5_9BACT</name>
<dbReference type="InterPro" id="IPR052155">
    <property type="entry name" value="Biofilm_reg_signaling"/>
</dbReference>
<feature type="domain" description="Response regulatory" evidence="2">
    <location>
        <begin position="1"/>
        <end position="117"/>
    </location>
</feature>
<keyword evidence="1" id="KW-0597">Phosphoprotein</keyword>
<dbReference type="InterPro" id="IPR029787">
    <property type="entry name" value="Nucleotide_cyclase"/>
</dbReference>
<evidence type="ECO:0000259" key="3">
    <source>
        <dbReference type="PROSITE" id="PS50113"/>
    </source>
</evidence>
<dbReference type="InterPro" id="IPR001789">
    <property type="entry name" value="Sig_transdc_resp-reg_receiver"/>
</dbReference>
<organism evidence="6 7">
    <name type="scientific">Granulicella sibirica</name>
    <dbReference type="NCBI Taxonomy" id="2479048"/>
    <lineage>
        <taxon>Bacteria</taxon>
        <taxon>Pseudomonadati</taxon>
        <taxon>Acidobacteriota</taxon>
        <taxon>Terriglobia</taxon>
        <taxon>Terriglobales</taxon>
        <taxon>Acidobacteriaceae</taxon>
        <taxon>Granulicella</taxon>
    </lineage>
</organism>
<dbReference type="Pfam" id="PF00072">
    <property type="entry name" value="Response_reg"/>
    <property type="match status" value="1"/>
</dbReference>
<dbReference type="SMART" id="SM00448">
    <property type="entry name" value="REC"/>
    <property type="match status" value="1"/>
</dbReference>
<dbReference type="InterPro" id="IPR035919">
    <property type="entry name" value="EAL_sf"/>
</dbReference>
<dbReference type="NCBIfam" id="TIGR00229">
    <property type="entry name" value="sensory_box"/>
    <property type="match status" value="1"/>
</dbReference>
<dbReference type="SMART" id="SM00267">
    <property type="entry name" value="GGDEF"/>
    <property type="match status" value="1"/>
</dbReference>
<proteinExistence type="predicted"/>
<accession>A0A4Q0SVA5</accession>
<dbReference type="InterPro" id="IPR013655">
    <property type="entry name" value="PAS_fold_3"/>
</dbReference>
<reference evidence="7" key="2">
    <citation type="submission" date="2019-02" db="EMBL/GenBank/DDBJ databases">
        <title>Granulicella sibirica sp. nov., a psychrotolerant acidobacterium isolated from an organic soil layer in forested tundra, West Siberia.</title>
        <authorList>
            <person name="Oshkin I.Y."/>
            <person name="Kulichevskaya I.S."/>
            <person name="Rijpstra W.I.C."/>
            <person name="Sinninghe Damste J.S."/>
            <person name="Rakitin A.L."/>
            <person name="Ravin N.V."/>
            <person name="Dedysh S.N."/>
        </authorList>
    </citation>
    <scope>NUCLEOTIDE SEQUENCE [LARGE SCALE GENOMIC DNA]</scope>
    <source>
        <strain evidence="7">AF10</strain>
    </source>
</reference>
<dbReference type="CDD" id="cd01948">
    <property type="entry name" value="EAL"/>
    <property type="match status" value="1"/>
</dbReference>
<dbReference type="SUPFAM" id="SSF55073">
    <property type="entry name" value="Nucleotide cyclase"/>
    <property type="match status" value="1"/>
</dbReference>
<dbReference type="PANTHER" id="PTHR44757:SF2">
    <property type="entry name" value="BIOFILM ARCHITECTURE MAINTENANCE PROTEIN MBAA"/>
    <property type="match status" value="1"/>
</dbReference>
<evidence type="ECO:0000313" key="7">
    <source>
        <dbReference type="Proteomes" id="UP000289437"/>
    </source>
</evidence>
<dbReference type="InterPro" id="IPR000160">
    <property type="entry name" value="GGDEF_dom"/>
</dbReference>
<evidence type="ECO:0000259" key="5">
    <source>
        <dbReference type="PROSITE" id="PS50887"/>
    </source>
</evidence>
<dbReference type="Gene3D" id="3.40.50.2300">
    <property type="match status" value="1"/>
</dbReference>
<gene>
    <name evidence="6" type="ORF">GRAN_3801</name>
</gene>
<dbReference type="Pfam" id="PF00990">
    <property type="entry name" value="GGDEF"/>
    <property type="match status" value="1"/>
</dbReference>
<dbReference type="SMART" id="SM00086">
    <property type="entry name" value="PAC"/>
    <property type="match status" value="1"/>
</dbReference>
<dbReference type="PROSITE" id="PS50113">
    <property type="entry name" value="PAC"/>
    <property type="match status" value="1"/>
</dbReference>
<dbReference type="InterPro" id="IPR035965">
    <property type="entry name" value="PAS-like_dom_sf"/>
</dbReference>
<feature type="domain" description="PAC" evidence="3">
    <location>
        <begin position="204"/>
        <end position="256"/>
    </location>
</feature>
<dbReference type="PANTHER" id="PTHR44757">
    <property type="entry name" value="DIGUANYLATE CYCLASE DGCP"/>
    <property type="match status" value="1"/>
</dbReference>
<dbReference type="SUPFAM" id="SSF141868">
    <property type="entry name" value="EAL domain-like"/>
    <property type="match status" value="1"/>
</dbReference>
<sequence>MLLVVDDEPLNLDMLSRRLTRTGFTVHVASSGAEALKLIREIAFDLVLLDQMMPEMSGTEVLKALRGNVATQMLPVIMVTAVASSDKISEALEDGASDYITKPVDYKVALARIRTQLTRKRAETALVRSEERYALASKASRDGLWDWDLRTDRIYFSERWKEMLGCEQGFENTKDAWFSRMIASDRSAVEQAIEEYLAGGLDVLKCDYRMRHTDGTARWMSCHAIALRDSAGVPIRLTGSQSDITEEKTRDALTELPNRLRLITELEWAIENAQENYASAEAVEPKFAVLFLDLNHFKSINDTLGHLIGDKLLILIAARLEMAATRWSMQDSDSRAPLLARMGGDEFAVMLQGVINEATVMNFAREVRDRMQEVFVLEGIPVHCAFSIGAAIANKDHLSPEDILREADIAMYTTKVESLGNIVLFNPRMRDVATQQFELENEIRSAAANGQLRLVYQPKVDLNTGTTYGLEALVRWEHPTRGLLQPGMFIAIAERTGTIVDIGKWVLREACKQVLRWHEEFPGEKPLSLSVNLSPREFRRKDLVESIRMTLEETAFPPASLHFELTETALFEDFTTARRTLDALKQLGVGLDLDDFGTGYSSLKYLRELPFDSLKIDRYFVSSLDPKQKSSSELVGAILSMADVLGLDVIAEGIETESHRSTLSLLGCRFGQGYLFAKPLDPQSFRTLLVAEQDSAARSLPQDSQALPANHVSPITLSALMERA</sequence>
<dbReference type="InterPro" id="IPR001610">
    <property type="entry name" value="PAC"/>
</dbReference>
<feature type="modified residue" description="4-aspartylphosphate" evidence="1">
    <location>
        <position position="50"/>
    </location>
</feature>
<dbReference type="Gene3D" id="3.30.450.20">
    <property type="entry name" value="PAS domain"/>
    <property type="match status" value="1"/>
</dbReference>
<dbReference type="SUPFAM" id="SSF52172">
    <property type="entry name" value="CheY-like"/>
    <property type="match status" value="1"/>
</dbReference>
<dbReference type="GO" id="GO:0000160">
    <property type="term" value="P:phosphorelay signal transduction system"/>
    <property type="evidence" value="ECO:0007669"/>
    <property type="project" value="InterPro"/>
</dbReference>
<reference evidence="6 7" key="1">
    <citation type="submission" date="2018-11" db="EMBL/GenBank/DDBJ databases">
        <authorList>
            <person name="Mardanov A.V."/>
            <person name="Ravin N.V."/>
            <person name="Dedysh S.N."/>
        </authorList>
    </citation>
    <scope>NUCLEOTIDE SEQUENCE [LARGE SCALE GENOMIC DNA]</scope>
    <source>
        <strain evidence="6 7">AF10</strain>
    </source>
</reference>
<dbReference type="InterPro" id="IPR043128">
    <property type="entry name" value="Rev_trsase/Diguanyl_cyclase"/>
</dbReference>
<dbReference type="SUPFAM" id="SSF55785">
    <property type="entry name" value="PYP-like sensor domain (PAS domain)"/>
    <property type="match status" value="1"/>
</dbReference>
<feature type="domain" description="GGDEF" evidence="5">
    <location>
        <begin position="285"/>
        <end position="427"/>
    </location>
</feature>
<dbReference type="CDD" id="cd00130">
    <property type="entry name" value="PAS"/>
    <property type="match status" value="1"/>
</dbReference>
<evidence type="ECO:0000259" key="4">
    <source>
        <dbReference type="PROSITE" id="PS50883"/>
    </source>
</evidence>
<dbReference type="InterPro" id="IPR000014">
    <property type="entry name" value="PAS"/>
</dbReference>
<comment type="caution">
    <text evidence="6">The sequence shown here is derived from an EMBL/GenBank/DDBJ whole genome shotgun (WGS) entry which is preliminary data.</text>
</comment>
<evidence type="ECO:0000259" key="2">
    <source>
        <dbReference type="PROSITE" id="PS50110"/>
    </source>
</evidence>
<dbReference type="Gene3D" id="3.30.70.270">
    <property type="match status" value="1"/>
</dbReference>
<dbReference type="Pfam" id="PF08447">
    <property type="entry name" value="PAS_3"/>
    <property type="match status" value="1"/>
</dbReference>
<evidence type="ECO:0000256" key="1">
    <source>
        <dbReference type="PROSITE-ProRule" id="PRU00169"/>
    </source>
</evidence>
<feature type="domain" description="EAL" evidence="4">
    <location>
        <begin position="436"/>
        <end position="693"/>
    </location>
</feature>
<dbReference type="NCBIfam" id="TIGR00254">
    <property type="entry name" value="GGDEF"/>
    <property type="match status" value="1"/>
</dbReference>
<dbReference type="InterPro" id="IPR001633">
    <property type="entry name" value="EAL_dom"/>
</dbReference>
<dbReference type="Gene3D" id="3.20.20.450">
    <property type="entry name" value="EAL domain"/>
    <property type="match status" value="1"/>
</dbReference>
<protein>
    <submittedName>
        <fullName evidence="6">Diguanylate cyclase/phosphodiesterase (GGDEF &amp; EAL domains) with PAS/PAC sensor(S)</fullName>
    </submittedName>
</protein>
<dbReference type="InterPro" id="IPR000700">
    <property type="entry name" value="PAS-assoc_C"/>
</dbReference>
<dbReference type="PROSITE" id="PS50883">
    <property type="entry name" value="EAL"/>
    <property type="match status" value="1"/>
</dbReference>
<dbReference type="CDD" id="cd01949">
    <property type="entry name" value="GGDEF"/>
    <property type="match status" value="1"/>
</dbReference>
<dbReference type="EMBL" id="RDSM01000003">
    <property type="protein sequence ID" value="RXH54697.1"/>
    <property type="molecule type" value="Genomic_DNA"/>
</dbReference>